<sequence length="41" mass="4613">MAAKLLRRKRFDIVGPPHHVEVEQRLLTTYDTVLGLDGPVA</sequence>
<evidence type="ECO:0000313" key="1">
    <source>
        <dbReference type="EMBL" id="CFR86648.1"/>
    </source>
</evidence>
<dbReference type="AlphaFoldDB" id="A0A654U321"/>
<proteinExistence type="predicted"/>
<gene>
    <name evidence="1" type="ORF">ERS007657_02519</name>
</gene>
<dbReference type="EMBL" id="CGCX01000985">
    <property type="protein sequence ID" value="CFR86648.1"/>
    <property type="molecule type" value="Genomic_DNA"/>
</dbReference>
<name>A0A654U321_MYCTX</name>
<reference evidence="1 2" key="1">
    <citation type="submission" date="2015-03" db="EMBL/GenBank/DDBJ databases">
        <authorList>
            <consortium name="Pathogen Informatics"/>
        </authorList>
    </citation>
    <scope>NUCLEOTIDE SEQUENCE [LARGE SCALE GENOMIC DNA]</scope>
    <source>
        <strain evidence="1 2">C09601061</strain>
    </source>
</reference>
<evidence type="ECO:0000313" key="2">
    <source>
        <dbReference type="Proteomes" id="UP000046680"/>
    </source>
</evidence>
<protein>
    <submittedName>
        <fullName evidence="1">Transposase</fullName>
    </submittedName>
</protein>
<accession>A0A654U321</accession>
<organism evidence="1 2">
    <name type="scientific">Mycobacterium tuberculosis</name>
    <dbReference type="NCBI Taxonomy" id="1773"/>
    <lineage>
        <taxon>Bacteria</taxon>
        <taxon>Bacillati</taxon>
        <taxon>Actinomycetota</taxon>
        <taxon>Actinomycetes</taxon>
        <taxon>Mycobacteriales</taxon>
        <taxon>Mycobacteriaceae</taxon>
        <taxon>Mycobacterium</taxon>
        <taxon>Mycobacterium tuberculosis complex</taxon>
    </lineage>
</organism>
<dbReference type="Proteomes" id="UP000046680">
    <property type="component" value="Unassembled WGS sequence"/>
</dbReference>